<evidence type="ECO:0000256" key="2">
    <source>
        <dbReference type="ARBA" id="ARBA00001913"/>
    </source>
</evidence>
<dbReference type="Proteomes" id="UP001054252">
    <property type="component" value="Unassembled WGS sequence"/>
</dbReference>
<evidence type="ECO:0000256" key="3">
    <source>
        <dbReference type="ARBA" id="ARBA00010683"/>
    </source>
</evidence>
<sequence length="411" mass="47005">MAENSANPLILLHGDLELEISEARALPDLSRLNRLLNSLRVGSHGDQERQQHVRRRPINAYVTVSVPEATVARTRVIENAINPQWGEKFFVFLCHPVENLEFKLKVVKKTNGAKVKGKVKISAQRIATGELISEYFPLIRQNGKQYRDCTLKIEIKFTPFDKNPLYGQSIPSDPEHAGVRHTYFPLRKGCELRLYQDAHVPNGILPEIEQEDRRVFLQHNCFEDICFAIAEAQRLIYIAGWSVFCKIRLVREPSRPLPGGANLTLGQLLKYKSEEGVRVLLLIWEDQPSCDKFGITSGVMQTHDEETKRFFEGSYVTCVLTPRCASKKLSLMKQLVLRTMFSNHQKCILVDTQAVGNYRKITAFLGGFDLSDGRYDTPEHRLFRDLDTVFKDDFRNRTLPDLASILVKHLV</sequence>
<proteinExistence type="inferred from homology"/>
<comment type="cofactor">
    <cofactor evidence="2">
        <name>Ca(2+)</name>
        <dbReference type="ChEBI" id="CHEBI:29108"/>
    </cofactor>
</comment>
<dbReference type="Pfam" id="PF00168">
    <property type="entry name" value="C2"/>
    <property type="match status" value="1"/>
</dbReference>
<keyword evidence="6" id="KW-0378">Hydrolase</keyword>
<evidence type="ECO:0000256" key="1">
    <source>
        <dbReference type="ARBA" id="ARBA00000798"/>
    </source>
</evidence>
<dbReference type="SUPFAM" id="SSF49562">
    <property type="entry name" value="C2 domain (Calcium/lipid-binding domain, CaLB)"/>
    <property type="match status" value="1"/>
</dbReference>
<keyword evidence="8" id="KW-0443">Lipid metabolism</keyword>
<keyword evidence="7" id="KW-0442">Lipid degradation</keyword>
<comment type="similarity">
    <text evidence="3">Belongs to the phospholipase D family. C2-PLD subfamily.</text>
</comment>
<dbReference type="PANTHER" id="PTHR18896">
    <property type="entry name" value="PHOSPHOLIPASE D"/>
    <property type="match status" value="1"/>
</dbReference>
<protein>
    <recommendedName>
        <fullName evidence="4">phospholipase D</fullName>
        <ecNumber evidence="4">3.1.4.4</ecNumber>
    </recommendedName>
</protein>
<evidence type="ECO:0000256" key="6">
    <source>
        <dbReference type="ARBA" id="ARBA00022801"/>
    </source>
</evidence>
<dbReference type="SMART" id="SM00239">
    <property type="entry name" value="C2"/>
    <property type="match status" value="1"/>
</dbReference>
<dbReference type="GO" id="GO:0009395">
    <property type="term" value="P:phospholipid catabolic process"/>
    <property type="evidence" value="ECO:0007669"/>
    <property type="project" value="TreeGrafter"/>
</dbReference>
<dbReference type="PANTHER" id="PTHR18896:SF86">
    <property type="entry name" value="PHOSPHOLIPASE D DELTA"/>
    <property type="match status" value="1"/>
</dbReference>
<dbReference type="SUPFAM" id="SSF56024">
    <property type="entry name" value="Phospholipase D/nuclease"/>
    <property type="match status" value="1"/>
</dbReference>
<evidence type="ECO:0000313" key="12">
    <source>
        <dbReference type="Proteomes" id="UP001054252"/>
    </source>
</evidence>
<dbReference type="InterPro" id="IPR015679">
    <property type="entry name" value="PLipase_D_fam"/>
</dbReference>
<dbReference type="Gene3D" id="2.60.40.150">
    <property type="entry name" value="C2 domain"/>
    <property type="match status" value="1"/>
</dbReference>
<evidence type="ECO:0000256" key="5">
    <source>
        <dbReference type="ARBA" id="ARBA00022737"/>
    </source>
</evidence>
<name>A0AAV5HR12_9ROSI</name>
<gene>
    <name evidence="11" type="ORF">SLEP1_g3414</name>
</gene>
<comment type="catalytic activity">
    <reaction evidence="1">
        <text>a 1,2-diacyl-sn-glycero-3-phosphocholine + H2O = a 1,2-diacyl-sn-glycero-3-phosphate + choline + H(+)</text>
        <dbReference type="Rhea" id="RHEA:14445"/>
        <dbReference type="ChEBI" id="CHEBI:15354"/>
        <dbReference type="ChEBI" id="CHEBI:15377"/>
        <dbReference type="ChEBI" id="CHEBI:15378"/>
        <dbReference type="ChEBI" id="CHEBI:57643"/>
        <dbReference type="ChEBI" id="CHEBI:58608"/>
        <dbReference type="EC" id="3.1.4.4"/>
    </reaction>
</comment>
<evidence type="ECO:0000256" key="8">
    <source>
        <dbReference type="ARBA" id="ARBA00023098"/>
    </source>
</evidence>
<dbReference type="InterPro" id="IPR001736">
    <property type="entry name" value="PLipase_D/transphosphatidylase"/>
</dbReference>
<feature type="domain" description="PLD phosphodiesterase" evidence="10">
    <location>
        <begin position="339"/>
        <end position="374"/>
    </location>
</feature>
<accession>A0AAV5HR12</accession>
<feature type="domain" description="C2" evidence="9">
    <location>
        <begin position="1"/>
        <end position="136"/>
    </location>
</feature>
<evidence type="ECO:0000256" key="4">
    <source>
        <dbReference type="ARBA" id="ARBA00012027"/>
    </source>
</evidence>
<dbReference type="Gene3D" id="3.30.870.10">
    <property type="entry name" value="Endonuclease Chain A"/>
    <property type="match status" value="1"/>
</dbReference>
<dbReference type="PROSITE" id="PS50004">
    <property type="entry name" value="C2"/>
    <property type="match status" value="1"/>
</dbReference>
<reference evidence="11 12" key="1">
    <citation type="journal article" date="2021" name="Commun. Biol.">
        <title>The genome of Shorea leprosula (Dipterocarpaceae) highlights the ecological relevance of drought in aseasonal tropical rainforests.</title>
        <authorList>
            <person name="Ng K.K.S."/>
            <person name="Kobayashi M.J."/>
            <person name="Fawcett J.A."/>
            <person name="Hatakeyama M."/>
            <person name="Paape T."/>
            <person name="Ng C.H."/>
            <person name="Ang C.C."/>
            <person name="Tnah L.H."/>
            <person name="Lee C.T."/>
            <person name="Nishiyama T."/>
            <person name="Sese J."/>
            <person name="O'Brien M.J."/>
            <person name="Copetti D."/>
            <person name="Mohd Noor M.I."/>
            <person name="Ong R.C."/>
            <person name="Putra M."/>
            <person name="Sireger I.Z."/>
            <person name="Indrioko S."/>
            <person name="Kosugi Y."/>
            <person name="Izuno A."/>
            <person name="Isagi Y."/>
            <person name="Lee S.L."/>
            <person name="Shimizu K.K."/>
        </authorList>
    </citation>
    <scope>NUCLEOTIDE SEQUENCE [LARGE SCALE GENOMIC DNA]</scope>
    <source>
        <strain evidence="11">214</strain>
    </source>
</reference>
<evidence type="ECO:0000256" key="7">
    <source>
        <dbReference type="ARBA" id="ARBA00022963"/>
    </source>
</evidence>
<dbReference type="AlphaFoldDB" id="A0AAV5HR12"/>
<dbReference type="InterPro" id="IPR000008">
    <property type="entry name" value="C2_dom"/>
</dbReference>
<dbReference type="EMBL" id="BPVZ01000003">
    <property type="protein sequence ID" value="GKU89250.1"/>
    <property type="molecule type" value="Genomic_DNA"/>
</dbReference>
<comment type="caution">
    <text evidence="11">The sequence shown here is derived from an EMBL/GenBank/DDBJ whole genome shotgun (WGS) entry which is preliminary data.</text>
</comment>
<evidence type="ECO:0000259" key="9">
    <source>
        <dbReference type="PROSITE" id="PS50004"/>
    </source>
</evidence>
<dbReference type="PROSITE" id="PS50035">
    <property type="entry name" value="PLD"/>
    <property type="match status" value="1"/>
</dbReference>
<dbReference type="EC" id="3.1.4.4" evidence="4"/>
<keyword evidence="5" id="KW-0677">Repeat</keyword>
<evidence type="ECO:0000259" key="10">
    <source>
        <dbReference type="PROSITE" id="PS50035"/>
    </source>
</evidence>
<dbReference type="GO" id="GO:0004630">
    <property type="term" value="F:phospholipase D activity"/>
    <property type="evidence" value="ECO:0007669"/>
    <property type="project" value="UniProtKB-EC"/>
</dbReference>
<organism evidence="11 12">
    <name type="scientific">Rubroshorea leprosula</name>
    <dbReference type="NCBI Taxonomy" id="152421"/>
    <lineage>
        <taxon>Eukaryota</taxon>
        <taxon>Viridiplantae</taxon>
        <taxon>Streptophyta</taxon>
        <taxon>Embryophyta</taxon>
        <taxon>Tracheophyta</taxon>
        <taxon>Spermatophyta</taxon>
        <taxon>Magnoliopsida</taxon>
        <taxon>eudicotyledons</taxon>
        <taxon>Gunneridae</taxon>
        <taxon>Pentapetalae</taxon>
        <taxon>rosids</taxon>
        <taxon>malvids</taxon>
        <taxon>Malvales</taxon>
        <taxon>Dipterocarpaceae</taxon>
        <taxon>Rubroshorea</taxon>
    </lineage>
</organism>
<evidence type="ECO:0000313" key="11">
    <source>
        <dbReference type="EMBL" id="GKU89250.1"/>
    </source>
</evidence>
<dbReference type="InterPro" id="IPR035892">
    <property type="entry name" value="C2_domain_sf"/>
</dbReference>
<dbReference type="GO" id="GO:0005886">
    <property type="term" value="C:plasma membrane"/>
    <property type="evidence" value="ECO:0007669"/>
    <property type="project" value="TreeGrafter"/>
</dbReference>
<keyword evidence="12" id="KW-1185">Reference proteome</keyword>